<reference evidence="1 2" key="1">
    <citation type="submission" date="2016-05" db="EMBL/GenBank/DDBJ databases">
        <title>Comparative genomics of biotechnologically important yeasts.</title>
        <authorList>
            <consortium name="DOE Joint Genome Institute"/>
            <person name="Riley R."/>
            <person name="Haridas S."/>
            <person name="Wolfe K.H."/>
            <person name="Lopes M.R."/>
            <person name="Hittinger C.T."/>
            <person name="Goker M."/>
            <person name="Salamov A."/>
            <person name="Wisecaver J."/>
            <person name="Long T.M."/>
            <person name="Aerts A.L."/>
            <person name="Barry K."/>
            <person name="Choi C."/>
            <person name="Clum A."/>
            <person name="Coughlan A.Y."/>
            <person name="Deshpande S."/>
            <person name="Douglass A.P."/>
            <person name="Hanson S.J."/>
            <person name="Klenk H.-P."/>
            <person name="LaButti K."/>
            <person name="Lapidus A."/>
            <person name="Lindquist E."/>
            <person name="Lipzen A."/>
            <person name="Meier-kolthoff J.P."/>
            <person name="Ohm R.A."/>
            <person name="Otillar R.P."/>
            <person name="Pangilinan J."/>
            <person name="Peng Y."/>
            <person name="Rokas A."/>
            <person name="Rosa C.A."/>
            <person name="Scheuner C."/>
            <person name="Sibirny A.A."/>
            <person name="Slot J.C."/>
            <person name="Stielow J.B."/>
            <person name="Sun H."/>
            <person name="Kurtzman C.P."/>
            <person name="Blackwell M."/>
            <person name="Grigoriev I.V."/>
            <person name="Jeffries T.W."/>
        </authorList>
    </citation>
    <scope>NUCLEOTIDE SEQUENCE [LARGE SCALE GENOMIC DNA]</scope>
    <source>
        <strain evidence="1 2">NRRL YB-4993</strain>
    </source>
</reference>
<comment type="caution">
    <text evidence="1">The sequence shown here is derived from an EMBL/GenBank/DDBJ whole genome shotgun (WGS) entry which is preliminary data.</text>
</comment>
<dbReference type="GO" id="GO:0030427">
    <property type="term" value="C:site of polarized growth"/>
    <property type="evidence" value="ECO:0007669"/>
    <property type="project" value="TreeGrafter"/>
</dbReference>
<gene>
    <name evidence="1" type="ORF">METBIDRAFT_228140</name>
</gene>
<name>A0A1A0HF54_9ASCO</name>
<dbReference type="PANTHER" id="PTHR12295">
    <property type="entry name" value="FURRY-RELATED"/>
    <property type="match status" value="1"/>
</dbReference>
<dbReference type="InterPro" id="IPR039867">
    <property type="entry name" value="Furry/Tao3/Mor2"/>
</dbReference>
<sequence length="134" mass="15691">MVPLQVNFTGREEESDFPYSGNLTHTLGLNFKELAFSLGQLSMVFLVDLFRFKNHKTLDHLPLLLRISFSLMDQYFPLVQEQTVSLLMHTMHSIAPDHPKAKRFVETLRKRDDLTRLWTYDLNNDKKGALLQRI</sequence>
<organism evidence="1 2">
    <name type="scientific">Metschnikowia bicuspidata var. bicuspidata NRRL YB-4993</name>
    <dbReference type="NCBI Taxonomy" id="869754"/>
    <lineage>
        <taxon>Eukaryota</taxon>
        <taxon>Fungi</taxon>
        <taxon>Dikarya</taxon>
        <taxon>Ascomycota</taxon>
        <taxon>Saccharomycotina</taxon>
        <taxon>Pichiomycetes</taxon>
        <taxon>Metschnikowiaceae</taxon>
        <taxon>Metschnikowia</taxon>
    </lineage>
</organism>
<dbReference type="RefSeq" id="XP_018713245.1">
    <property type="nucleotide sequence ID" value="XM_018855196.1"/>
</dbReference>
<proteinExistence type="predicted"/>
<dbReference type="PANTHER" id="PTHR12295:SF30">
    <property type="entry name" value="PROTEIN FURRY"/>
    <property type="match status" value="1"/>
</dbReference>
<evidence type="ECO:0000313" key="2">
    <source>
        <dbReference type="Proteomes" id="UP000092555"/>
    </source>
</evidence>
<dbReference type="GO" id="GO:0005938">
    <property type="term" value="C:cell cortex"/>
    <property type="evidence" value="ECO:0007669"/>
    <property type="project" value="TreeGrafter"/>
</dbReference>
<keyword evidence="2" id="KW-1185">Reference proteome</keyword>
<dbReference type="Proteomes" id="UP000092555">
    <property type="component" value="Unassembled WGS sequence"/>
</dbReference>
<accession>A0A1A0HF54</accession>
<dbReference type="GO" id="GO:0000902">
    <property type="term" value="P:cell morphogenesis"/>
    <property type="evidence" value="ECO:0007669"/>
    <property type="project" value="InterPro"/>
</dbReference>
<protein>
    <submittedName>
        <fullName evidence="1">Uncharacterized protein</fullName>
    </submittedName>
</protein>
<dbReference type="EMBL" id="LXTC01000001">
    <property type="protein sequence ID" value="OBA22764.1"/>
    <property type="molecule type" value="Genomic_DNA"/>
</dbReference>
<evidence type="ECO:0000313" key="1">
    <source>
        <dbReference type="EMBL" id="OBA22764.1"/>
    </source>
</evidence>
<dbReference type="AlphaFoldDB" id="A0A1A0HF54"/>
<dbReference type="OrthoDB" id="6287725at2759"/>
<dbReference type="GeneID" id="30028172"/>
<dbReference type="STRING" id="869754.A0A1A0HF54"/>